<evidence type="ECO:0000256" key="9">
    <source>
        <dbReference type="RuleBase" id="RU000488"/>
    </source>
</evidence>
<dbReference type="PROSITE" id="PS50920">
    <property type="entry name" value="SOLCAR"/>
    <property type="match status" value="1"/>
</dbReference>
<comment type="subcellular location">
    <subcellularLocation>
        <location evidence="1 10">Membrane</location>
        <topology evidence="1 10">Multi-pass membrane protein</topology>
    </subcellularLocation>
</comment>
<evidence type="ECO:0000313" key="12">
    <source>
        <dbReference type="Proteomes" id="UP000827721"/>
    </source>
</evidence>
<dbReference type="InterPro" id="IPR023395">
    <property type="entry name" value="MCP_dom_sf"/>
</dbReference>
<dbReference type="InterPro" id="IPR018108">
    <property type="entry name" value="MCP_transmembrane"/>
</dbReference>
<keyword evidence="7 8" id="KW-0472">Membrane</keyword>
<comment type="subunit">
    <text evidence="10">Monomer.</text>
</comment>
<reference evidence="11 12" key="1">
    <citation type="submission" date="2021-02" db="EMBL/GenBank/DDBJ databases">
        <title>Plant Genome Project.</title>
        <authorList>
            <person name="Zhang R.-G."/>
        </authorList>
    </citation>
    <scope>NUCLEOTIDE SEQUENCE [LARGE SCALE GENOMIC DNA]</scope>
    <source>
        <tissue evidence="11">Leaves</tissue>
    </source>
</reference>
<evidence type="ECO:0000256" key="1">
    <source>
        <dbReference type="ARBA" id="ARBA00004141"/>
    </source>
</evidence>
<dbReference type="EMBL" id="JAFEMO010000006">
    <property type="protein sequence ID" value="KAH7568898.1"/>
    <property type="molecule type" value="Genomic_DNA"/>
</dbReference>
<dbReference type="PANTHER" id="PTHR45635:SF23">
    <property type="entry name" value="ADP_ATP TRANSLOCASE"/>
    <property type="match status" value="1"/>
</dbReference>
<keyword evidence="6" id="KW-1133">Transmembrane helix</keyword>
<feature type="repeat" description="Solcar" evidence="8">
    <location>
        <begin position="212"/>
        <end position="297"/>
    </location>
</feature>
<evidence type="ECO:0000256" key="8">
    <source>
        <dbReference type="PROSITE-ProRule" id="PRU00282"/>
    </source>
</evidence>
<sequence length="297" mass="32722">MEDGSLHPSIYVKIQGQLFPSINNFHKSQTSSPGVCGLLAYVNGVSCSLFRPACQGSASPTVTPMSPVFVGAPSEKHNDISLDIHAFFVWLASTMVGCFIRTGELVIALPEPLEMKVSFLCGEGTLCFLEGISFKVIRSALGNCIGSLSNYEDKNGYKKLFAAQCLAVATNSFWLIPWNMPKHAYAQIFSLGTRIALKPLVQLGLVLLVLQHNLLAGSTAGFGLDTIYAKLHTYPMDIVRRRMMMRSEEAVKYKNWLDAVSQILKNEGVKSFYKGVGAEMLRMPLLIGVSWLFLTYH</sequence>
<keyword evidence="3 9" id="KW-0813">Transport</keyword>
<proteinExistence type="inferred from homology"/>
<accession>A0ABQ8HX71</accession>
<evidence type="ECO:0000313" key="11">
    <source>
        <dbReference type="EMBL" id="KAH7568898.1"/>
    </source>
</evidence>
<dbReference type="Proteomes" id="UP000827721">
    <property type="component" value="Unassembled WGS sequence"/>
</dbReference>
<organism evidence="11 12">
    <name type="scientific">Xanthoceras sorbifolium</name>
    <dbReference type="NCBI Taxonomy" id="99658"/>
    <lineage>
        <taxon>Eukaryota</taxon>
        <taxon>Viridiplantae</taxon>
        <taxon>Streptophyta</taxon>
        <taxon>Embryophyta</taxon>
        <taxon>Tracheophyta</taxon>
        <taxon>Spermatophyta</taxon>
        <taxon>Magnoliopsida</taxon>
        <taxon>eudicotyledons</taxon>
        <taxon>Gunneridae</taxon>
        <taxon>Pentapetalae</taxon>
        <taxon>rosids</taxon>
        <taxon>malvids</taxon>
        <taxon>Sapindales</taxon>
        <taxon>Sapindaceae</taxon>
        <taxon>Xanthoceroideae</taxon>
        <taxon>Xanthoceras</taxon>
    </lineage>
</organism>
<comment type="caution">
    <text evidence="11">The sequence shown here is derived from an EMBL/GenBank/DDBJ whole genome shotgun (WGS) entry which is preliminary data.</text>
</comment>
<dbReference type="SUPFAM" id="SSF103506">
    <property type="entry name" value="Mitochondrial carrier"/>
    <property type="match status" value="1"/>
</dbReference>
<evidence type="ECO:0000256" key="10">
    <source>
        <dbReference type="RuleBase" id="RU368008"/>
    </source>
</evidence>
<evidence type="ECO:0000256" key="5">
    <source>
        <dbReference type="ARBA" id="ARBA00022737"/>
    </source>
</evidence>
<dbReference type="PANTHER" id="PTHR45635">
    <property type="entry name" value="ADP,ATP CARRIER PROTEIN 1-RELATED-RELATED"/>
    <property type="match status" value="1"/>
</dbReference>
<dbReference type="Gene3D" id="1.50.40.10">
    <property type="entry name" value="Mitochondrial carrier domain"/>
    <property type="match status" value="1"/>
</dbReference>
<dbReference type="Pfam" id="PF00153">
    <property type="entry name" value="Mito_carr"/>
    <property type="match status" value="1"/>
</dbReference>
<keyword evidence="12" id="KW-1185">Reference proteome</keyword>
<evidence type="ECO:0000256" key="6">
    <source>
        <dbReference type="ARBA" id="ARBA00022989"/>
    </source>
</evidence>
<evidence type="ECO:0000256" key="4">
    <source>
        <dbReference type="ARBA" id="ARBA00022692"/>
    </source>
</evidence>
<protein>
    <recommendedName>
        <fullName evidence="10">ADP/ATP translocase</fullName>
    </recommendedName>
    <alternativeName>
        <fullName evidence="10">ADP,ATP carrier protein</fullName>
    </alternativeName>
</protein>
<evidence type="ECO:0000256" key="3">
    <source>
        <dbReference type="ARBA" id="ARBA00022448"/>
    </source>
</evidence>
<gene>
    <name evidence="11" type="ORF">JRO89_XS06G0069500</name>
</gene>
<keyword evidence="5" id="KW-0677">Repeat</keyword>
<evidence type="ECO:0000256" key="7">
    <source>
        <dbReference type="ARBA" id="ARBA00023136"/>
    </source>
</evidence>
<evidence type="ECO:0000256" key="2">
    <source>
        <dbReference type="ARBA" id="ARBA00006375"/>
    </source>
</evidence>
<dbReference type="InterPro" id="IPR002113">
    <property type="entry name" value="ADT_euk_type"/>
</dbReference>
<comment type="function">
    <text evidence="10">Catalyzes the exchange of ADP and ATP across the membrane.</text>
</comment>
<name>A0ABQ8HX71_9ROSI</name>
<comment type="similarity">
    <text evidence="2 9">Belongs to the mitochondrial carrier (TC 2.A.29) family.</text>
</comment>
<keyword evidence="4 8" id="KW-0812">Transmembrane</keyword>